<dbReference type="EMBL" id="KI546169">
    <property type="protein sequence ID" value="EST41576.1"/>
    <property type="molecule type" value="Genomic_DNA"/>
</dbReference>
<evidence type="ECO:0000313" key="1">
    <source>
        <dbReference type="EMBL" id="EST41576.1"/>
    </source>
</evidence>
<dbReference type="AlphaFoldDB" id="V6LD22"/>
<reference evidence="1" key="1">
    <citation type="journal article" date="2014" name="PLoS Genet.">
        <title>The Genome of Spironucleus salmonicida Highlights a Fish Pathogen Adapted to Fluctuating Environments.</title>
        <authorList>
            <person name="Xu F."/>
            <person name="Jerlstrom-Hultqvist J."/>
            <person name="Einarsson E."/>
            <person name="Astvaldsson A."/>
            <person name="Svard S.G."/>
            <person name="Andersson J.O."/>
        </authorList>
    </citation>
    <scope>NUCLEOTIDE SEQUENCE</scope>
</reference>
<name>V6LD22_9EUKA</name>
<gene>
    <name evidence="1" type="ORF">SS50377_18916</name>
</gene>
<protein>
    <submittedName>
        <fullName evidence="1">Uncharacterized protein</fullName>
    </submittedName>
</protein>
<accession>V6LD22</accession>
<proteinExistence type="predicted"/>
<sequence length="93" mass="10239">MSELSITAAVYEGRGYLVSIREFQQKTIVGSVRWTTYITCVRRLGLKCSIQGSLSRCYISLNGGISGVCSFQNERGAKLASRGRTRARQKSGN</sequence>
<organism evidence="1">
    <name type="scientific">Spironucleus salmonicida</name>
    <dbReference type="NCBI Taxonomy" id="348837"/>
    <lineage>
        <taxon>Eukaryota</taxon>
        <taxon>Metamonada</taxon>
        <taxon>Diplomonadida</taxon>
        <taxon>Hexamitidae</taxon>
        <taxon>Hexamitinae</taxon>
        <taxon>Spironucleus</taxon>
    </lineage>
</organism>